<dbReference type="Gene3D" id="3.60.15.10">
    <property type="entry name" value="Ribonuclease Z/Hydroxyacylglutathione hydrolase-like"/>
    <property type="match status" value="1"/>
</dbReference>
<name>A0A6L3ZHV9_9FLAO</name>
<dbReference type="InterPro" id="IPR036866">
    <property type="entry name" value="RibonucZ/Hydroxyglut_hydro"/>
</dbReference>
<dbReference type="InterPro" id="IPR052159">
    <property type="entry name" value="Competence_DNA_uptake"/>
</dbReference>
<proteinExistence type="predicted"/>
<dbReference type="PANTHER" id="PTHR30619:SF1">
    <property type="entry name" value="RECOMBINATION PROTEIN 2"/>
    <property type="match status" value="1"/>
</dbReference>
<gene>
    <name evidence="1" type="ORF">F8C82_13030</name>
</gene>
<sequence length="477" mass="52873">MARGNMIVSVVDVGQGQCTFVEIYNSANTKIVETLLFDCGTDHPSAETQNNLQYIADRVELMDTPTIDCIFFSHSDNDHVSLTMDLLKKFTTKPAVGEVWYGGEYSLYKKGKKDNVLDYLVDNHYCTINDIQTPDADCTDYSKKRKAYEYYLWESSDHSVKVHLLGGNVLDGKLSTDPGTSPPPKKRLRYAEPKNRVSLVCGLYYAGTSYVICGDATFKTMAAIAKVFEGGTSVFGSNFMTTLPHHGSRTTGFAVSSTKSASPKNKAIVKAFADIVNSMTISISAYSMHSHPSMELMNTFLPTIGTPVLKDKRLKGKNLHHLNGYLDLDLTFPTGLRPIKTYHIFESQSNTYSTQYSNFSSLFSKKARFKYNLGGSSAQKADGPIDSTTPLNKFACWTFEIDTSGSSNSLEIGGYTRLGGTLFTGPTTTSKASILSAEEKGEQMEETIPVTQVRTREREIFRPASSLRTMRYHQQTI</sequence>
<dbReference type="RefSeq" id="WP_151694026.1">
    <property type="nucleotide sequence ID" value="NZ_BMGX01000001.1"/>
</dbReference>
<organism evidence="1 2">
    <name type="scientific">Phaeocystidibacter marisrubri</name>
    <dbReference type="NCBI Taxonomy" id="1577780"/>
    <lineage>
        <taxon>Bacteria</taxon>
        <taxon>Pseudomonadati</taxon>
        <taxon>Bacteroidota</taxon>
        <taxon>Flavobacteriia</taxon>
        <taxon>Flavobacteriales</taxon>
        <taxon>Phaeocystidibacteraceae</taxon>
        <taxon>Phaeocystidibacter</taxon>
    </lineage>
</organism>
<comment type="caution">
    <text evidence="1">The sequence shown here is derived from an EMBL/GenBank/DDBJ whole genome shotgun (WGS) entry which is preliminary data.</text>
</comment>
<dbReference type="AlphaFoldDB" id="A0A6L3ZHV9"/>
<evidence type="ECO:0000313" key="2">
    <source>
        <dbReference type="Proteomes" id="UP000484164"/>
    </source>
</evidence>
<accession>A0A6L3ZHV9</accession>
<dbReference type="EMBL" id="WBVQ01000002">
    <property type="protein sequence ID" value="KAB2816599.1"/>
    <property type="molecule type" value="Genomic_DNA"/>
</dbReference>
<protein>
    <submittedName>
        <fullName evidence="1">Uncharacterized protein</fullName>
    </submittedName>
</protein>
<reference evidence="1 2" key="1">
    <citation type="submission" date="2019-10" db="EMBL/GenBank/DDBJ databases">
        <title>Genome sequence of Phaeocystidibacter marisrubri JCM30614 (type strain).</title>
        <authorList>
            <person name="Bowman J.P."/>
        </authorList>
    </citation>
    <scope>NUCLEOTIDE SEQUENCE [LARGE SCALE GENOMIC DNA]</scope>
    <source>
        <strain evidence="1 2">JCM 30614</strain>
    </source>
</reference>
<dbReference type="Proteomes" id="UP000484164">
    <property type="component" value="Unassembled WGS sequence"/>
</dbReference>
<dbReference type="SUPFAM" id="SSF56281">
    <property type="entry name" value="Metallo-hydrolase/oxidoreductase"/>
    <property type="match status" value="1"/>
</dbReference>
<dbReference type="PANTHER" id="PTHR30619">
    <property type="entry name" value="DNA INTERNALIZATION/COMPETENCE PROTEIN COMEC/REC2"/>
    <property type="match status" value="1"/>
</dbReference>
<evidence type="ECO:0000313" key="1">
    <source>
        <dbReference type="EMBL" id="KAB2816599.1"/>
    </source>
</evidence>
<keyword evidence="2" id="KW-1185">Reference proteome</keyword>
<dbReference type="OrthoDB" id="7020662at2"/>